<dbReference type="SUPFAM" id="SSF103481">
    <property type="entry name" value="Multidrug resistance efflux transporter EmrE"/>
    <property type="match status" value="1"/>
</dbReference>
<gene>
    <name evidence="9" type="ORF">HCR76_14010</name>
</gene>
<dbReference type="PANTHER" id="PTHR30561">
    <property type="entry name" value="SMR FAMILY PROTON-DEPENDENT DRUG EFFLUX TRANSPORTER SUGE"/>
    <property type="match status" value="1"/>
</dbReference>
<reference evidence="9 10" key="1">
    <citation type="submission" date="2020-12" db="EMBL/GenBank/DDBJ databases">
        <title>Microbacterium sp. HY060.</title>
        <authorList>
            <person name="Zhou J."/>
        </authorList>
    </citation>
    <scope>NUCLEOTIDE SEQUENCE [LARGE SCALE GENOMIC DNA]</scope>
    <source>
        <strain evidence="9 10">HY60</strain>
    </source>
</reference>
<dbReference type="RefSeq" id="WP_166993233.1">
    <property type="nucleotide sequence ID" value="NZ_CP061169.1"/>
</dbReference>
<keyword evidence="3" id="KW-1003">Cell membrane</keyword>
<evidence type="ECO:0000256" key="4">
    <source>
        <dbReference type="ARBA" id="ARBA00022692"/>
    </source>
</evidence>
<dbReference type="Pfam" id="PF00893">
    <property type="entry name" value="Multi_Drug_Res"/>
    <property type="match status" value="1"/>
</dbReference>
<name>A0ABX6YH21_9MICO</name>
<accession>A0ABX6YH21</accession>
<protein>
    <submittedName>
        <fullName evidence="9">Multidrug efflux SMR transporter</fullName>
    </submittedName>
</protein>
<keyword evidence="2" id="KW-0813">Transport</keyword>
<evidence type="ECO:0000313" key="9">
    <source>
        <dbReference type="EMBL" id="QPZ37909.1"/>
    </source>
</evidence>
<dbReference type="InterPro" id="IPR000390">
    <property type="entry name" value="Small_drug/metabolite_transptr"/>
</dbReference>
<keyword evidence="6 8" id="KW-0472">Membrane</keyword>
<feature type="transmembrane region" description="Helical" evidence="8">
    <location>
        <begin position="34"/>
        <end position="51"/>
    </location>
</feature>
<evidence type="ECO:0000256" key="6">
    <source>
        <dbReference type="ARBA" id="ARBA00023136"/>
    </source>
</evidence>
<dbReference type="Gene3D" id="1.10.3730.20">
    <property type="match status" value="1"/>
</dbReference>
<evidence type="ECO:0000256" key="2">
    <source>
        <dbReference type="ARBA" id="ARBA00022448"/>
    </source>
</evidence>
<sequence>MRYWIVLLASSVLEAVWATALGDSNGLSRLAPSIVFVLALTASMLGLGYAMKGLPVSVAYAVWTGIGAALTVTWAMATDVEPASILKVVFLAGIVACVVGLALVTPAKSKRVPENFGEEDAAQP</sequence>
<dbReference type="InterPro" id="IPR037185">
    <property type="entry name" value="EmrE-like"/>
</dbReference>
<dbReference type="PANTHER" id="PTHR30561:SF0">
    <property type="entry name" value="GUANIDINIUM EXPORTER"/>
    <property type="match status" value="1"/>
</dbReference>
<comment type="similarity">
    <text evidence="7">Belongs to the drug/metabolite transporter (DMT) superfamily. Small multidrug resistance (SMR) (TC 2.A.7.1) family.</text>
</comment>
<evidence type="ECO:0000256" key="7">
    <source>
        <dbReference type="RuleBase" id="RU003942"/>
    </source>
</evidence>
<dbReference type="Proteomes" id="UP000662814">
    <property type="component" value="Chromosome"/>
</dbReference>
<dbReference type="InterPro" id="IPR045324">
    <property type="entry name" value="Small_multidrug_res"/>
</dbReference>
<evidence type="ECO:0000313" key="10">
    <source>
        <dbReference type="Proteomes" id="UP000662814"/>
    </source>
</evidence>
<evidence type="ECO:0000256" key="5">
    <source>
        <dbReference type="ARBA" id="ARBA00022989"/>
    </source>
</evidence>
<evidence type="ECO:0000256" key="3">
    <source>
        <dbReference type="ARBA" id="ARBA00022475"/>
    </source>
</evidence>
<dbReference type="EMBL" id="CP061169">
    <property type="protein sequence ID" value="QPZ37909.1"/>
    <property type="molecule type" value="Genomic_DNA"/>
</dbReference>
<feature type="transmembrane region" description="Helical" evidence="8">
    <location>
        <begin position="58"/>
        <end position="77"/>
    </location>
</feature>
<keyword evidence="5 8" id="KW-1133">Transmembrane helix</keyword>
<evidence type="ECO:0000256" key="1">
    <source>
        <dbReference type="ARBA" id="ARBA00004651"/>
    </source>
</evidence>
<keyword evidence="4 7" id="KW-0812">Transmembrane</keyword>
<organism evidence="9 10">
    <name type="scientific">Paramicrobacterium chengjingii</name>
    <dbReference type="NCBI Taxonomy" id="2769067"/>
    <lineage>
        <taxon>Bacteria</taxon>
        <taxon>Bacillati</taxon>
        <taxon>Actinomycetota</taxon>
        <taxon>Actinomycetes</taxon>
        <taxon>Micrococcales</taxon>
        <taxon>Microbacteriaceae</taxon>
        <taxon>Paramicrobacterium</taxon>
    </lineage>
</organism>
<comment type="subcellular location">
    <subcellularLocation>
        <location evidence="1 7">Cell membrane</location>
        <topology evidence="1 7">Multi-pass membrane protein</topology>
    </subcellularLocation>
</comment>
<proteinExistence type="inferred from homology"/>
<evidence type="ECO:0000256" key="8">
    <source>
        <dbReference type="SAM" id="Phobius"/>
    </source>
</evidence>
<feature type="transmembrane region" description="Helical" evidence="8">
    <location>
        <begin position="83"/>
        <end position="104"/>
    </location>
</feature>
<keyword evidence="10" id="KW-1185">Reference proteome</keyword>